<keyword evidence="2" id="KW-1185">Reference proteome</keyword>
<organism evidence="1">
    <name type="scientific">Absidia glauca</name>
    <name type="common">Pin mould</name>
    <dbReference type="NCBI Taxonomy" id="4829"/>
    <lineage>
        <taxon>Eukaryota</taxon>
        <taxon>Fungi</taxon>
        <taxon>Fungi incertae sedis</taxon>
        <taxon>Mucoromycota</taxon>
        <taxon>Mucoromycotina</taxon>
        <taxon>Mucoromycetes</taxon>
        <taxon>Mucorales</taxon>
        <taxon>Cunninghamellaceae</taxon>
        <taxon>Absidia</taxon>
    </lineage>
</organism>
<dbReference type="OrthoDB" id="2283661at2759"/>
<protein>
    <recommendedName>
        <fullName evidence="3">MULE transposase domain-containing protein</fullName>
    </recommendedName>
</protein>
<dbReference type="EMBL" id="LT552344">
    <property type="protein sequence ID" value="SAL98735.1"/>
    <property type="molecule type" value="Genomic_DNA"/>
</dbReference>
<gene>
    <name evidence="1" type="primary">ABSGL_04297.1 scaffold 5372</name>
</gene>
<reference evidence="1" key="1">
    <citation type="submission" date="2016-04" db="EMBL/GenBank/DDBJ databases">
        <authorList>
            <person name="Evans L.H."/>
            <person name="Alamgir A."/>
            <person name="Owens N."/>
            <person name="Weber N.D."/>
            <person name="Virtaneva K."/>
            <person name="Barbian K."/>
            <person name="Babar A."/>
            <person name="Rosenke K."/>
        </authorList>
    </citation>
    <scope>NUCLEOTIDE SEQUENCE [LARGE SCALE GENOMIC DNA]</scope>
    <source>
        <strain evidence="1">CBS 101.48</strain>
    </source>
</reference>
<sequence length="170" mass="19717">MAAAHIARIKEQLRYTRDCRSIGLSFIYQLETLTSSYRAPTYEDIYNQLRSITNHLYRRDNDDMTSFKLWLEYLATIDYVIFDDQTPSPSNPDFFAKGFQSPNQLQVMGRAESFSLDATHNVEHHIRTILYSLVVKHPITGRGYPVAYMITNSRGIGPLVQWLSFLRDNS</sequence>
<accession>A0A163J8E7</accession>
<proteinExistence type="predicted"/>
<dbReference type="AlphaFoldDB" id="A0A163J8E7"/>
<evidence type="ECO:0000313" key="2">
    <source>
        <dbReference type="Proteomes" id="UP000078561"/>
    </source>
</evidence>
<dbReference type="Proteomes" id="UP000078561">
    <property type="component" value="Unassembled WGS sequence"/>
</dbReference>
<evidence type="ECO:0008006" key="3">
    <source>
        <dbReference type="Google" id="ProtNLM"/>
    </source>
</evidence>
<evidence type="ECO:0000313" key="1">
    <source>
        <dbReference type="EMBL" id="SAL98735.1"/>
    </source>
</evidence>
<name>A0A163J8E7_ABSGL</name>
<dbReference type="OMA" id="WLEYLAT"/>
<feature type="non-terminal residue" evidence="1">
    <location>
        <position position="170"/>
    </location>
</feature>
<dbReference type="STRING" id="4829.A0A163J8E7"/>
<dbReference type="InParanoid" id="A0A163J8E7"/>